<evidence type="ECO:0000259" key="4">
    <source>
        <dbReference type="Pfam" id="PF02902"/>
    </source>
</evidence>
<evidence type="ECO:0000256" key="1">
    <source>
        <dbReference type="ARBA" id="ARBA00005234"/>
    </source>
</evidence>
<comment type="similarity">
    <text evidence="1">Belongs to the peptidase C48 family.</text>
</comment>
<dbReference type="GO" id="GO:0019783">
    <property type="term" value="F:ubiquitin-like protein peptidase activity"/>
    <property type="evidence" value="ECO:0007669"/>
    <property type="project" value="UniProtKB-ARBA"/>
</dbReference>
<dbReference type="GO" id="GO:0008234">
    <property type="term" value="F:cysteine-type peptidase activity"/>
    <property type="evidence" value="ECO:0007669"/>
    <property type="project" value="InterPro"/>
</dbReference>
<dbReference type="SUPFAM" id="SSF54001">
    <property type="entry name" value="Cysteine proteinases"/>
    <property type="match status" value="1"/>
</dbReference>
<evidence type="ECO:0000313" key="6">
    <source>
        <dbReference type="Proteomes" id="UP000008063"/>
    </source>
</evidence>
<keyword evidence="2" id="KW-0645">Protease</keyword>
<reference evidence="6" key="1">
    <citation type="journal article" date="2011" name="Science">
        <title>The plant cell wall-decomposing machinery underlies the functional diversity of forest fungi.</title>
        <authorList>
            <person name="Eastwood D.C."/>
            <person name="Floudas D."/>
            <person name="Binder M."/>
            <person name="Majcherczyk A."/>
            <person name="Schneider P."/>
            <person name="Aerts A."/>
            <person name="Asiegbu F.O."/>
            <person name="Baker S.E."/>
            <person name="Barry K."/>
            <person name="Bendiksby M."/>
            <person name="Blumentritt M."/>
            <person name="Coutinho P.M."/>
            <person name="Cullen D."/>
            <person name="de Vries R.P."/>
            <person name="Gathman A."/>
            <person name="Goodell B."/>
            <person name="Henrissat B."/>
            <person name="Ihrmark K."/>
            <person name="Kauserud H."/>
            <person name="Kohler A."/>
            <person name="LaButti K."/>
            <person name="Lapidus A."/>
            <person name="Lavin J.L."/>
            <person name="Lee Y.-H."/>
            <person name="Lindquist E."/>
            <person name="Lilly W."/>
            <person name="Lucas S."/>
            <person name="Morin E."/>
            <person name="Murat C."/>
            <person name="Oguiza J.A."/>
            <person name="Park J."/>
            <person name="Pisabarro A.G."/>
            <person name="Riley R."/>
            <person name="Rosling A."/>
            <person name="Salamov A."/>
            <person name="Schmidt O."/>
            <person name="Schmutz J."/>
            <person name="Skrede I."/>
            <person name="Stenlid J."/>
            <person name="Wiebenga A."/>
            <person name="Xie X."/>
            <person name="Kuees U."/>
            <person name="Hibbett D.S."/>
            <person name="Hoffmeister D."/>
            <person name="Hoegberg N."/>
            <person name="Martin F."/>
            <person name="Grigoriev I.V."/>
            <person name="Watkinson S.C."/>
        </authorList>
    </citation>
    <scope>NUCLEOTIDE SEQUENCE [LARGE SCALE GENOMIC DNA]</scope>
    <source>
        <strain evidence="6">strain S7.3</strain>
    </source>
</reference>
<dbReference type="EMBL" id="GL945481">
    <property type="protein sequence ID" value="EGN98089.1"/>
    <property type="molecule type" value="Genomic_DNA"/>
</dbReference>
<proteinExistence type="inferred from homology"/>
<organism evidence="6">
    <name type="scientific">Serpula lacrymans var. lacrymans (strain S7.3)</name>
    <name type="common">Dry rot fungus</name>
    <dbReference type="NCBI Taxonomy" id="936435"/>
    <lineage>
        <taxon>Eukaryota</taxon>
        <taxon>Fungi</taxon>
        <taxon>Dikarya</taxon>
        <taxon>Basidiomycota</taxon>
        <taxon>Agaricomycotina</taxon>
        <taxon>Agaricomycetes</taxon>
        <taxon>Agaricomycetidae</taxon>
        <taxon>Boletales</taxon>
        <taxon>Coniophorineae</taxon>
        <taxon>Serpulaceae</taxon>
        <taxon>Serpula</taxon>
    </lineage>
</organism>
<dbReference type="AlphaFoldDB" id="F8Q1B1"/>
<protein>
    <recommendedName>
        <fullName evidence="4">Ubiquitin-like protease family profile domain-containing protein</fullName>
    </recommendedName>
</protein>
<dbReference type="Pfam" id="PF02902">
    <property type="entry name" value="Peptidase_C48"/>
    <property type="match status" value="1"/>
</dbReference>
<accession>F8Q1B1</accession>
<dbReference type="GO" id="GO:0006508">
    <property type="term" value="P:proteolysis"/>
    <property type="evidence" value="ECO:0007669"/>
    <property type="project" value="UniProtKB-KW"/>
</dbReference>
<name>F8Q1B1_SERL3</name>
<dbReference type="InParanoid" id="F8Q1B1"/>
<evidence type="ECO:0000313" key="5">
    <source>
        <dbReference type="EMBL" id="EGN98089.1"/>
    </source>
</evidence>
<sequence>MFTPYDMVIFTSPSSTARCPLDAKNQHQYLLFPCNKSNTHWVLMIVDVENRTIVGFNSLKFLTKKDIVQVEKYVLTVIKNTTPDAPTSRFCHILKEYLQADSQKASSPPA</sequence>
<evidence type="ECO:0000256" key="2">
    <source>
        <dbReference type="ARBA" id="ARBA00022670"/>
    </source>
</evidence>
<dbReference type="Gene3D" id="3.40.395.10">
    <property type="entry name" value="Adenoviral Proteinase, Chain A"/>
    <property type="match status" value="1"/>
</dbReference>
<dbReference type="HOGENOM" id="CLU_2172620_0_0_1"/>
<gene>
    <name evidence="5" type="ORF">SERLA73DRAFT_74336</name>
</gene>
<dbReference type="InterPro" id="IPR038765">
    <property type="entry name" value="Papain-like_cys_pep_sf"/>
</dbReference>
<keyword evidence="6" id="KW-1185">Reference proteome</keyword>
<keyword evidence="3" id="KW-0378">Hydrolase</keyword>
<feature type="domain" description="Ubiquitin-like protease family profile" evidence="4">
    <location>
        <begin position="28"/>
        <end position="78"/>
    </location>
</feature>
<evidence type="ECO:0000256" key="3">
    <source>
        <dbReference type="ARBA" id="ARBA00022801"/>
    </source>
</evidence>
<dbReference type="InterPro" id="IPR003653">
    <property type="entry name" value="Peptidase_C48_C"/>
</dbReference>
<dbReference type="Proteomes" id="UP000008063">
    <property type="component" value="Unassembled WGS sequence"/>
</dbReference>